<gene>
    <name evidence="1" type="ORF">H8699_03465</name>
</gene>
<dbReference type="RefSeq" id="WP_138295062.1">
    <property type="nucleotide sequence ID" value="NZ_JACRSO010000001.1"/>
</dbReference>
<accession>A0A926D008</accession>
<protein>
    <submittedName>
        <fullName evidence="1">Spore protein</fullName>
    </submittedName>
</protein>
<dbReference type="EMBL" id="JACRSO010000001">
    <property type="protein sequence ID" value="MBC8528494.1"/>
    <property type="molecule type" value="Genomic_DNA"/>
</dbReference>
<keyword evidence="2" id="KW-1185">Reference proteome</keyword>
<dbReference type="Proteomes" id="UP000654279">
    <property type="component" value="Unassembled WGS sequence"/>
</dbReference>
<evidence type="ECO:0000313" key="2">
    <source>
        <dbReference type="Proteomes" id="UP000654279"/>
    </source>
</evidence>
<organism evidence="1 2">
    <name type="scientific">Luoshenia tenuis</name>
    <dbReference type="NCBI Taxonomy" id="2763654"/>
    <lineage>
        <taxon>Bacteria</taxon>
        <taxon>Bacillati</taxon>
        <taxon>Bacillota</taxon>
        <taxon>Clostridia</taxon>
        <taxon>Christensenellales</taxon>
        <taxon>Christensenellaceae</taxon>
        <taxon>Luoshenia</taxon>
    </lineage>
</organism>
<proteinExistence type="predicted"/>
<name>A0A926D008_9FIRM</name>
<dbReference type="AlphaFoldDB" id="A0A926D008"/>
<reference evidence="1" key="1">
    <citation type="submission" date="2020-08" db="EMBL/GenBank/DDBJ databases">
        <title>Genome public.</title>
        <authorList>
            <person name="Liu C."/>
            <person name="Sun Q."/>
        </authorList>
    </citation>
    <scope>NUCLEOTIDE SEQUENCE</scope>
    <source>
        <strain evidence="1">NSJ-44</strain>
    </source>
</reference>
<evidence type="ECO:0000313" key="1">
    <source>
        <dbReference type="EMBL" id="MBC8528494.1"/>
    </source>
</evidence>
<comment type="caution">
    <text evidence="1">The sequence shown here is derived from an EMBL/GenBank/DDBJ whole genome shotgun (WGS) entry which is preliminary data.</text>
</comment>
<sequence length="67" mass="7319">MDVILKANKQPVGPEDAIKYRAAEELNLLDRVLEVGWAGLTTQESGRVGGLISRWRRMGGGPEGWIG</sequence>